<keyword evidence="1" id="KW-1133">Transmembrane helix</keyword>
<feature type="chain" id="PRO_5008898797" description="Neurotransmitter-gated ion-channel ligand-binding domain-containing protein" evidence="2">
    <location>
        <begin position="24"/>
        <end position="435"/>
    </location>
</feature>
<dbReference type="PANTHER" id="PTHR18945">
    <property type="entry name" value="NEUROTRANSMITTER GATED ION CHANNEL"/>
    <property type="match status" value="1"/>
</dbReference>
<evidence type="ECO:0000256" key="1">
    <source>
        <dbReference type="SAM" id="Phobius"/>
    </source>
</evidence>
<feature type="transmembrane region" description="Helical" evidence="1">
    <location>
        <begin position="400"/>
        <end position="422"/>
    </location>
</feature>
<keyword evidence="1" id="KW-0472">Membrane</keyword>
<evidence type="ECO:0000313" key="5">
    <source>
        <dbReference type="Proteomes" id="UP000186922"/>
    </source>
</evidence>
<evidence type="ECO:0000256" key="2">
    <source>
        <dbReference type="SAM" id="SignalP"/>
    </source>
</evidence>
<dbReference type="GO" id="GO:0005230">
    <property type="term" value="F:extracellular ligand-gated monoatomic ion channel activity"/>
    <property type="evidence" value="ECO:0007669"/>
    <property type="project" value="InterPro"/>
</dbReference>
<name>A0A1D1VST7_RAMVA</name>
<protein>
    <recommendedName>
        <fullName evidence="3">Neurotransmitter-gated ion-channel ligand-binding domain-containing protein</fullName>
    </recommendedName>
</protein>
<dbReference type="OrthoDB" id="410315at2759"/>
<keyword evidence="2" id="KW-0732">Signal</keyword>
<dbReference type="CDD" id="cd18989">
    <property type="entry name" value="LGIC_ECD_cation"/>
    <property type="match status" value="1"/>
</dbReference>
<dbReference type="STRING" id="947166.A0A1D1VST7"/>
<sequence>MQFSIIFCQIIAVFMAARRYGCAFNETVEVDQGNDRDGNQEQTGSLFVESDRQVNESLLRTLLIHNGIYDRRHHPIFDGDGLNVSMSLALLNLIEIDEYKETISVTAEMALKWYDQHISWDPSKFGNISVLSASDSDIYHPEVLLINALFHTDQRPFASSMALLHSTGKVLWFPRATLRTRCEVDPVLWPYTTLYCDFKFGVPVHDSRVRLFLRSRHIFVKLYAQHHSWTVVKASQFIMNESSVELRELYGTDELPWVRLYLRKTPSTFVTSVLAASLVVLVLNGFLLMHNWKSEAHYIVCALSLIFFGGLHAWTSVIIPSSPTIPWFSLFLALASILLFSTLLTLPVLIGRRPSNLHQTSSSKVFLAFTSLLTKIFTRLDTSRYLDICGPGCGKLQVGGLVKGCAVVVYGASALLIISLTLRPFLQESYAEGST</sequence>
<dbReference type="GO" id="GO:0016020">
    <property type="term" value="C:membrane"/>
    <property type="evidence" value="ECO:0007669"/>
    <property type="project" value="InterPro"/>
</dbReference>
<reference evidence="4 5" key="1">
    <citation type="journal article" date="2016" name="Nat. Commun.">
        <title>Extremotolerant tardigrade genome and improved radiotolerance of human cultured cells by tardigrade-unique protein.</title>
        <authorList>
            <person name="Hashimoto T."/>
            <person name="Horikawa D.D."/>
            <person name="Saito Y."/>
            <person name="Kuwahara H."/>
            <person name="Kozuka-Hata H."/>
            <person name="Shin-I T."/>
            <person name="Minakuchi Y."/>
            <person name="Ohishi K."/>
            <person name="Motoyama A."/>
            <person name="Aizu T."/>
            <person name="Enomoto A."/>
            <person name="Kondo K."/>
            <person name="Tanaka S."/>
            <person name="Hara Y."/>
            <person name="Koshikawa S."/>
            <person name="Sagara H."/>
            <person name="Miura T."/>
            <person name="Yokobori S."/>
            <person name="Miyagawa K."/>
            <person name="Suzuki Y."/>
            <person name="Kubo T."/>
            <person name="Oyama M."/>
            <person name="Kohara Y."/>
            <person name="Fujiyama A."/>
            <person name="Arakawa K."/>
            <person name="Katayama T."/>
            <person name="Toyoda A."/>
            <person name="Kunieda T."/>
        </authorList>
    </citation>
    <scope>NUCLEOTIDE SEQUENCE [LARGE SCALE GENOMIC DNA]</scope>
    <source>
        <strain evidence="4 5">YOKOZUNA-1</strain>
    </source>
</reference>
<feature type="transmembrane region" description="Helical" evidence="1">
    <location>
        <begin position="296"/>
        <end position="319"/>
    </location>
</feature>
<feature type="transmembrane region" description="Helical" evidence="1">
    <location>
        <begin position="325"/>
        <end position="350"/>
    </location>
</feature>
<feature type="domain" description="Neurotransmitter-gated ion-channel ligand-binding" evidence="3">
    <location>
        <begin position="57"/>
        <end position="242"/>
    </location>
</feature>
<accession>A0A1D1VST7</accession>
<evidence type="ECO:0000259" key="3">
    <source>
        <dbReference type="Pfam" id="PF02931"/>
    </source>
</evidence>
<gene>
    <name evidence="4" type="primary">RvY_13687</name>
    <name evidence="4" type="synonym">RvY_13687.1</name>
    <name evidence="4" type="ORF">RvY_13687-1</name>
</gene>
<dbReference type="Pfam" id="PF02931">
    <property type="entry name" value="Neur_chan_LBD"/>
    <property type="match status" value="1"/>
</dbReference>
<comment type="caution">
    <text evidence="4">The sequence shown here is derived from an EMBL/GenBank/DDBJ whole genome shotgun (WGS) entry which is preliminary data.</text>
</comment>
<keyword evidence="1" id="KW-0812">Transmembrane</keyword>
<dbReference type="InterPro" id="IPR006202">
    <property type="entry name" value="Neur_chan_lig-bd"/>
</dbReference>
<proteinExistence type="predicted"/>
<dbReference type="GO" id="GO:0004888">
    <property type="term" value="F:transmembrane signaling receptor activity"/>
    <property type="evidence" value="ECO:0007669"/>
    <property type="project" value="InterPro"/>
</dbReference>
<feature type="transmembrane region" description="Helical" evidence="1">
    <location>
        <begin position="269"/>
        <end position="289"/>
    </location>
</feature>
<dbReference type="Proteomes" id="UP000186922">
    <property type="component" value="Unassembled WGS sequence"/>
</dbReference>
<dbReference type="AlphaFoldDB" id="A0A1D1VST7"/>
<evidence type="ECO:0000313" key="4">
    <source>
        <dbReference type="EMBL" id="GAV03233.1"/>
    </source>
</evidence>
<keyword evidence="5" id="KW-1185">Reference proteome</keyword>
<dbReference type="InterPro" id="IPR036734">
    <property type="entry name" value="Neur_chan_lig-bd_sf"/>
</dbReference>
<organism evidence="4 5">
    <name type="scientific">Ramazzottius varieornatus</name>
    <name type="common">Water bear</name>
    <name type="synonym">Tardigrade</name>
    <dbReference type="NCBI Taxonomy" id="947166"/>
    <lineage>
        <taxon>Eukaryota</taxon>
        <taxon>Metazoa</taxon>
        <taxon>Ecdysozoa</taxon>
        <taxon>Tardigrada</taxon>
        <taxon>Eutardigrada</taxon>
        <taxon>Parachela</taxon>
        <taxon>Hypsibioidea</taxon>
        <taxon>Ramazzottiidae</taxon>
        <taxon>Ramazzottius</taxon>
    </lineage>
</organism>
<dbReference type="EMBL" id="BDGG01000009">
    <property type="protein sequence ID" value="GAV03233.1"/>
    <property type="molecule type" value="Genomic_DNA"/>
</dbReference>
<feature type="signal peptide" evidence="2">
    <location>
        <begin position="1"/>
        <end position="23"/>
    </location>
</feature>
<dbReference type="SUPFAM" id="SSF63712">
    <property type="entry name" value="Nicotinic receptor ligand binding domain-like"/>
    <property type="match status" value="1"/>
</dbReference>
<dbReference type="InterPro" id="IPR006201">
    <property type="entry name" value="Neur_channel"/>
</dbReference>
<dbReference type="Gene3D" id="2.70.170.10">
    <property type="entry name" value="Neurotransmitter-gated ion-channel ligand-binding domain"/>
    <property type="match status" value="1"/>
</dbReference>